<gene>
    <name evidence="2" type="ordered locus">AciPR4_1200</name>
</gene>
<dbReference type="AlphaFoldDB" id="E8UYD8"/>
<dbReference type="EMBL" id="CP002467">
    <property type="protein sequence ID" value="ADV82026.1"/>
    <property type="molecule type" value="Genomic_DNA"/>
</dbReference>
<reference evidence="2 3" key="1">
    <citation type="journal article" date="2012" name="Stand. Genomic Sci.">
        <title>Complete genome sequence of Terriglobus saanensis type strain SP1PR4(T), an Acidobacteria from tundra soil.</title>
        <authorList>
            <person name="Rawat S.R."/>
            <person name="Mannisto M.K."/>
            <person name="Starovoytov V."/>
            <person name="Goodwin L."/>
            <person name="Nolan M."/>
            <person name="Hauser L."/>
            <person name="Land M."/>
            <person name="Davenport K.W."/>
            <person name="Woyke T."/>
            <person name="Haggblom M.M."/>
        </authorList>
    </citation>
    <scope>NUCLEOTIDE SEQUENCE</scope>
    <source>
        <strain evidence="3">ATCC BAA-1853 / DSM 23119 / SP1PR4</strain>
    </source>
</reference>
<evidence type="ECO:0000313" key="2">
    <source>
        <dbReference type="EMBL" id="ADV82026.1"/>
    </source>
</evidence>
<dbReference type="Pfam" id="PF12836">
    <property type="entry name" value="HHH_3"/>
    <property type="match status" value="1"/>
</dbReference>
<dbReference type="KEGG" id="tsa:AciPR4_1200"/>
<dbReference type="SUPFAM" id="SSF47781">
    <property type="entry name" value="RuvA domain 2-like"/>
    <property type="match status" value="1"/>
</dbReference>
<dbReference type="RefSeq" id="WP_013567759.1">
    <property type="nucleotide sequence ID" value="NC_014963.1"/>
</dbReference>
<proteinExistence type="predicted"/>
<dbReference type="Proteomes" id="UP000006844">
    <property type="component" value="Chromosome"/>
</dbReference>
<evidence type="ECO:0000256" key="1">
    <source>
        <dbReference type="SAM" id="MobiDB-lite"/>
    </source>
</evidence>
<dbReference type="GO" id="GO:0009055">
    <property type="term" value="F:electron transfer activity"/>
    <property type="evidence" value="ECO:0007669"/>
    <property type="project" value="InterPro"/>
</dbReference>
<evidence type="ECO:0008006" key="4">
    <source>
        <dbReference type="Google" id="ProtNLM"/>
    </source>
</evidence>
<name>E8UYD8_TERSS</name>
<organism evidence="2 3">
    <name type="scientific">Terriglobus saanensis (strain ATCC BAA-1853 / DSM 23119 / SP1PR4)</name>
    <dbReference type="NCBI Taxonomy" id="401053"/>
    <lineage>
        <taxon>Bacteria</taxon>
        <taxon>Pseudomonadati</taxon>
        <taxon>Acidobacteriota</taxon>
        <taxon>Terriglobia</taxon>
        <taxon>Terriglobales</taxon>
        <taxon>Acidobacteriaceae</taxon>
        <taxon>Terriglobus</taxon>
    </lineage>
</organism>
<accession>E8UYD8</accession>
<dbReference type="InterPro" id="IPR010994">
    <property type="entry name" value="RuvA_2-like"/>
</dbReference>
<dbReference type="HOGENOM" id="CLU_126048_0_0_0"/>
<evidence type="ECO:0000313" key="3">
    <source>
        <dbReference type="Proteomes" id="UP000006844"/>
    </source>
</evidence>
<dbReference type="InterPro" id="IPR036909">
    <property type="entry name" value="Cyt_c-like_dom_sf"/>
</dbReference>
<dbReference type="eggNOG" id="COG1555">
    <property type="taxonomic scope" value="Bacteria"/>
</dbReference>
<sequence>MNRLAKVVISNGKRFLIQIALWGVTVGMASSQQTPPQTPPKDHAQHSTELPPGAGRDTVVRVCGKCHSPNILVANPRDRQGWEDTITKMYGLGAVATDEDFTEILEYLAKNVSQPPTAPSMAKVAVNKATAAEMETSLELWVKDAEAVVSYRTKNGDFKSLEDLKKIPELDVKKLDEKKDRITF</sequence>
<feature type="region of interest" description="Disordered" evidence="1">
    <location>
        <begin position="30"/>
        <end position="56"/>
    </location>
</feature>
<dbReference type="Gene3D" id="1.10.150.280">
    <property type="entry name" value="AF1531-like domain"/>
    <property type="match status" value="1"/>
</dbReference>
<protein>
    <recommendedName>
        <fullName evidence="4">Cytochrome c domain-containing protein</fullName>
    </recommendedName>
</protein>
<dbReference type="SUPFAM" id="SSF46626">
    <property type="entry name" value="Cytochrome c"/>
    <property type="match status" value="1"/>
</dbReference>
<dbReference type="GO" id="GO:0020037">
    <property type="term" value="F:heme binding"/>
    <property type="evidence" value="ECO:0007669"/>
    <property type="project" value="InterPro"/>
</dbReference>
<keyword evidence="3" id="KW-1185">Reference proteome</keyword>
<dbReference type="Gene3D" id="1.10.760.10">
    <property type="entry name" value="Cytochrome c-like domain"/>
    <property type="match status" value="1"/>
</dbReference>
<dbReference type="STRING" id="401053.AciPR4_1200"/>